<evidence type="ECO:0000313" key="2">
    <source>
        <dbReference type="Proteomes" id="UP000000753"/>
    </source>
</evidence>
<dbReference type="EMBL" id="CP000472">
    <property type="protein sequence ID" value="ACJ30978.1"/>
    <property type="molecule type" value="Genomic_DNA"/>
</dbReference>
<dbReference type="KEGG" id="swp:swp_4330"/>
<accession>B8CUC2</accession>
<dbReference type="AlphaFoldDB" id="B8CUC2"/>
<name>B8CUC2_SHEPW</name>
<dbReference type="HOGENOM" id="CLU_3239557_0_0_6"/>
<proteinExistence type="predicted"/>
<protein>
    <submittedName>
        <fullName evidence="1">Uncharacterized protein</fullName>
    </submittedName>
</protein>
<evidence type="ECO:0000313" key="1">
    <source>
        <dbReference type="EMBL" id="ACJ30978.1"/>
    </source>
</evidence>
<dbReference type="STRING" id="225849.swp_4330"/>
<keyword evidence="2" id="KW-1185">Reference proteome</keyword>
<organism evidence="1 2">
    <name type="scientific">Shewanella piezotolerans (strain WP3 / JCM 13877)</name>
    <dbReference type="NCBI Taxonomy" id="225849"/>
    <lineage>
        <taxon>Bacteria</taxon>
        <taxon>Pseudomonadati</taxon>
        <taxon>Pseudomonadota</taxon>
        <taxon>Gammaproteobacteria</taxon>
        <taxon>Alteromonadales</taxon>
        <taxon>Shewanellaceae</taxon>
        <taxon>Shewanella</taxon>
    </lineage>
</organism>
<dbReference type="Proteomes" id="UP000000753">
    <property type="component" value="Chromosome"/>
</dbReference>
<gene>
    <name evidence="1" type="ordered locus">swp_4330</name>
</gene>
<reference evidence="1 2" key="1">
    <citation type="journal article" date="2008" name="PLoS ONE">
        <title>Environmental adaptation: genomic analysis of the piezotolerant and psychrotolerant deep-sea iron reducing bacterium Shewanella piezotolerans WP3.</title>
        <authorList>
            <person name="Wang F."/>
            <person name="Wang J."/>
            <person name="Jian H."/>
            <person name="Zhang B."/>
            <person name="Li S."/>
            <person name="Wang F."/>
            <person name="Zeng X."/>
            <person name="Gao L."/>
            <person name="Bartlett D.H."/>
            <person name="Yu J."/>
            <person name="Hu S."/>
            <person name="Xiao X."/>
        </authorList>
    </citation>
    <scope>NUCLEOTIDE SEQUENCE [LARGE SCALE GENOMIC DNA]</scope>
    <source>
        <strain evidence="2">WP3 / JCM 13877</strain>
    </source>
</reference>
<sequence length="43" mass="4793">MRLVVSLLVGIGVVGKQSVAQEYKKRVLLSVKLRQVTKRSIVL</sequence>